<evidence type="ECO:0000313" key="1">
    <source>
        <dbReference type="EMBL" id="TFB80419.1"/>
    </source>
</evidence>
<sequence>MSFTAPLPVLPSRDARDELPKALKRFRAEGVSAEPVIFGSHRKPEAAVIPFELYEEVLPLVEDILIARAARERIAAGPAIPLSDIAARIGVDLDSFE</sequence>
<dbReference type="OrthoDB" id="9803128at2"/>
<reference evidence="1 2" key="1">
    <citation type="submission" date="2019-03" db="EMBL/GenBank/DDBJ databases">
        <title>Genomics of glacier-inhabiting Cryobacterium strains.</title>
        <authorList>
            <person name="Liu Q."/>
            <person name="Xin Y.-H."/>
        </authorList>
    </citation>
    <scope>NUCLEOTIDE SEQUENCE [LARGE SCALE GENOMIC DNA]</scope>
    <source>
        <strain evidence="1 2">CGMCC 1.10440</strain>
    </source>
</reference>
<dbReference type="AlphaFoldDB" id="A0A4R8VBR3"/>
<name>A0A4R8VBR3_9MICO</name>
<organism evidence="1 2">
    <name type="scientific">Terrimesophilobacter mesophilus</name>
    <dbReference type="NCBI Taxonomy" id="433647"/>
    <lineage>
        <taxon>Bacteria</taxon>
        <taxon>Bacillati</taxon>
        <taxon>Actinomycetota</taxon>
        <taxon>Actinomycetes</taxon>
        <taxon>Micrococcales</taxon>
        <taxon>Microbacteriaceae</taxon>
        <taxon>Terrimesophilobacter</taxon>
    </lineage>
</organism>
<protein>
    <recommendedName>
        <fullName evidence="3">Antitoxin</fullName>
    </recommendedName>
</protein>
<gene>
    <name evidence="1" type="ORF">E3N84_10495</name>
</gene>
<proteinExistence type="predicted"/>
<comment type="caution">
    <text evidence="1">The sequence shown here is derived from an EMBL/GenBank/DDBJ whole genome shotgun (WGS) entry which is preliminary data.</text>
</comment>
<dbReference type="RefSeq" id="WP_104096274.1">
    <property type="nucleotide sequence ID" value="NZ_JACHBP010000001.1"/>
</dbReference>
<keyword evidence="2" id="KW-1185">Reference proteome</keyword>
<evidence type="ECO:0000313" key="2">
    <source>
        <dbReference type="Proteomes" id="UP000298488"/>
    </source>
</evidence>
<dbReference type="Proteomes" id="UP000298488">
    <property type="component" value="Unassembled WGS sequence"/>
</dbReference>
<dbReference type="EMBL" id="SOFI01000003">
    <property type="protein sequence ID" value="TFB80419.1"/>
    <property type="molecule type" value="Genomic_DNA"/>
</dbReference>
<accession>A0A4R8VBR3</accession>
<evidence type="ECO:0008006" key="3">
    <source>
        <dbReference type="Google" id="ProtNLM"/>
    </source>
</evidence>